<keyword evidence="3" id="KW-1185">Reference proteome</keyword>
<dbReference type="Proteomes" id="UP000178485">
    <property type="component" value="Chromosome i"/>
</dbReference>
<protein>
    <recommendedName>
        <fullName evidence="4">DUF304 domain-containing protein</fullName>
    </recommendedName>
</protein>
<keyword evidence="1" id="KW-1133">Transmembrane helix</keyword>
<reference evidence="2 3" key="1">
    <citation type="submission" date="2016-08" db="EMBL/GenBank/DDBJ databases">
        <authorList>
            <person name="Seilhamer J.J."/>
        </authorList>
    </citation>
    <scope>NUCLEOTIDE SEQUENCE [LARGE SCALE GENOMIC DNA]</scope>
    <source>
        <strain evidence="2">ING2-E5A</strain>
    </source>
</reference>
<feature type="transmembrane region" description="Helical" evidence="1">
    <location>
        <begin position="12"/>
        <end position="32"/>
    </location>
</feature>
<organism evidence="2 3">
    <name type="scientific">Petrimonas mucosa</name>
    <dbReference type="NCBI Taxonomy" id="1642646"/>
    <lineage>
        <taxon>Bacteria</taxon>
        <taxon>Pseudomonadati</taxon>
        <taxon>Bacteroidota</taxon>
        <taxon>Bacteroidia</taxon>
        <taxon>Bacteroidales</taxon>
        <taxon>Dysgonomonadaceae</taxon>
        <taxon>Petrimonas</taxon>
    </lineage>
</organism>
<dbReference type="KEGG" id="pmuc:ING2E5A_1560"/>
<sequence length="149" mass="16362">MEELKIAYTLPAKVKIMALLAGGFLFALATGVGITEALHNRFGFLFYVGVAGVAVAVLLVSTVTIWQADFNVVINQDEMRIRLPKQHIDGSVLWETVTELGIGLSYLTLTTTGTNYKIDLGNLKYNDLKRIKSKLIEVCEAKSIPFGNI</sequence>
<keyword evidence="1" id="KW-0472">Membrane</keyword>
<feature type="transmembrane region" description="Helical" evidence="1">
    <location>
        <begin position="44"/>
        <end position="66"/>
    </location>
</feature>
<accession>A0A1G4G7D4</accession>
<dbReference type="AlphaFoldDB" id="A0A1G4G7D4"/>
<evidence type="ECO:0008006" key="4">
    <source>
        <dbReference type="Google" id="ProtNLM"/>
    </source>
</evidence>
<gene>
    <name evidence="2" type="ORF">ING2E5A_1560</name>
</gene>
<dbReference type="EMBL" id="LT608328">
    <property type="protein sequence ID" value="SCM57897.1"/>
    <property type="molecule type" value="Genomic_DNA"/>
</dbReference>
<evidence type="ECO:0000313" key="2">
    <source>
        <dbReference type="EMBL" id="SCM57897.1"/>
    </source>
</evidence>
<proteinExistence type="predicted"/>
<evidence type="ECO:0000256" key="1">
    <source>
        <dbReference type="SAM" id="Phobius"/>
    </source>
</evidence>
<name>A0A1G4G7D4_9BACT</name>
<keyword evidence="1" id="KW-0812">Transmembrane</keyword>
<evidence type="ECO:0000313" key="3">
    <source>
        <dbReference type="Proteomes" id="UP000178485"/>
    </source>
</evidence>
<dbReference type="RefSeq" id="WP_071136875.1">
    <property type="nucleotide sequence ID" value="NZ_LT608328.1"/>
</dbReference>